<accession>A0A4Y3WVC3</accession>
<evidence type="ECO:0000313" key="2">
    <source>
        <dbReference type="EMBL" id="GEC21336.1"/>
    </source>
</evidence>
<comment type="caution">
    <text evidence="2">The sequence shown here is derived from an EMBL/GenBank/DDBJ whole genome shotgun (WGS) entry which is preliminary data.</text>
</comment>
<keyword evidence="3" id="KW-1185">Reference proteome</keyword>
<organism evidence="2 3">
    <name type="scientific">Pseudonocardia hydrocarbonoxydans</name>
    <dbReference type="NCBI Taxonomy" id="76726"/>
    <lineage>
        <taxon>Bacteria</taxon>
        <taxon>Bacillati</taxon>
        <taxon>Actinomycetota</taxon>
        <taxon>Actinomycetes</taxon>
        <taxon>Pseudonocardiales</taxon>
        <taxon>Pseudonocardiaceae</taxon>
        <taxon>Pseudonocardia</taxon>
    </lineage>
</organism>
<reference evidence="2 3" key="1">
    <citation type="submission" date="2019-06" db="EMBL/GenBank/DDBJ databases">
        <title>Whole genome shotgun sequence of Pseudonocardia hydrocarbonoxydans NBRC 14498.</title>
        <authorList>
            <person name="Hosoyama A."/>
            <person name="Uohara A."/>
            <person name="Ohji S."/>
            <person name="Ichikawa N."/>
        </authorList>
    </citation>
    <scope>NUCLEOTIDE SEQUENCE [LARGE SCALE GENOMIC DNA]</scope>
    <source>
        <strain evidence="2 3">NBRC 14498</strain>
    </source>
</reference>
<sequence length="216" mass="22727">MITPNGRPGVPPQSAGGVRNGVDNARPARWVTIAAPSSTVPSFSNPAIGEPIRRPRRNAPPASARPPFPPGDRTPTGCTHVSGCPLFPKLNASLRGWRDAYCDSDTGWSACARYQRSLSGQVVPLTLLPNGRDALAIAPTEPVGAAPSRSRFAPRTLDGLPGSFEAAPPQARPVPPRAAVLPRPAAVLTAEGPTPDPQPGRPGWWARLLEWLRSAA</sequence>
<feature type="region of interest" description="Disordered" evidence="1">
    <location>
        <begin position="1"/>
        <end position="23"/>
    </location>
</feature>
<dbReference type="EMBL" id="BJNG01000033">
    <property type="protein sequence ID" value="GEC21336.1"/>
    <property type="molecule type" value="Genomic_DNA"/>
</dbReference>
<evidence type="ECO:0000313" key="3">
    <source>
        <dbReference type="Proteomes" id="UP000320338"/>
    </source>
</evidence>
<feature type="compositionally biased region" description="Pro residues" evidence="1">
    <location>
        <begin position="63"/>
        <end position="72"/>
    </location>
</feature>
<dbReference type="Proteomes" id="UP000320338">
    <property type="component" value="Unassembled WGS sequence"/>
</dbReference>
<proteinExistence type="predicted"/>
<dbReference type="AlphaFoldDB" id="A0A4Y3WVC3"/>
<evidence type="ECO:0000256" key="1">
    <source>
        <dbReference type="SAM" id="MobiDB-lite"/>
    </source>
</evidence>
<protein>
    <submittedName>
        <fullName evidence="2">Uncharacterized protein</fullName>
    </submittedName>
</protein>
<name>A0A4Y3WVC3_9PSEU</name>
<feature type="region of interest" description="Disordered" evidence="1">
    <location>
        <begin position="40"/>
        <end position="76"/>
    </location>
</feature>
<gene>
    <name evidence="2" type="ORF">PHY01_36190</name>
</gene>